<evidence type="ECO:0000313" key="3">
    <source>
        <dbReference type="Proteomes" id="UP000054359"/>
    </source>
</evidence>
<evidence type="ECO:0000256" key="1">
    <source>
        <dbReference type="SAM" id="Phobius"/>
    </source>
</evidence>
<gene>
    <name evidence="2" type="ORF">X975_25817</name>
</gene>
<keyword evidence="1" id="KW-0472">Membrane</keyword>
<dbReference type="EMBL" id="KK120298">
    <property type="protein sequence ID" value="KFM78001.1"/>
    <property type="molecule type" value="Genomic_DNA"/>
</dbReference>
<keyword evidence="1" id="KW-0812">Transmembrane</keyword>
<feature type="transmembrane region" description="Helical" evidence="1">
    <location>
        <begin position="32"/>
        <end position="51"/>
    </location>
</feature>
<feature type="non-terminal residue" evidence="2">
    <location>
        <position position="62"/>
    </location>
</feature>
<name>A0A087UKW2_STEMI</name>
<keyword evidence="1" id="KW-1133">Transmembrane helix</keyword>
<sequence length="62" mass="7124">MHKAKVIFPLIMLGSFFMSDIAAIGMPQFANFFSVVFQVPMVYTKYFFFCLKPNFKICPCGI</sequence>
<dbReference type="Proteomes" id="UP000054359">
    <property type="component" value="Unassembled WGS sequence"/>
</dbReference>
<dbReference type="AlphaFoldDB" id="A0A087UKW2"/>
<reference evidence="2 3" key="1">
    <citation type="submission" date="2013-11" db="EMBL/GenBank/DDBJ databases">
        <title>Genome sequencing of Stegodyphus mimosarum.</title>
        <authorList>
            <person name="Bechsgaard J."/>
        </authorList>
    </citation>
    <scope>NUCLEOTIDE SEQUENCE [LARGE SCALE GENOMIC DNA]</scope>
</reference>
<feature type="transmembrane region" description="Helical" evidence="1">
    <location>
        <begin position="7"/>
        <end position="26"/>
    </location>
</feature>
<proteinExistence type="predicted"/>
<evidence type="ECO:0000313" key="2">
    <source>
        <dbReference type="EMBL" id="KFM78001.1"/>
    </source>
</evidence>
<organism evidence="2 3">
    <name type="scientific">Stegodyphus mimosarum</name>
    <name type="common">African social velvet spider</name>
    <dbReference type="NCBI Taxonomy" id="407821"/>
    <lineage>
        <taxon>Eukaryota</taxon>
        <taxon>Metazoa</taxon>
        <taxon>Ecdysozoa</taxon>
        <taxon>Arthropoda</taxon>
        <taxon>Chelicerata</taxon>
        <taxon>Arachnida</taxon>
        <taxon>Araneae</taxon>
        <taxon>Araneomorphae</taxon>
        <taxon>Entelegynae</taxon>
        <taxon>Eresoidea</taxon>
        <taxon>Eresidae</taxon>
        <taxon>Stegodyphus</taxon>
    </lineage>
</organism>
<protein>
    <submittedName>
        <fullName evidence="2">Uncharacterized protein</fullName>
    </submittedName>
</protein>
<keyword evidence="3" id="KW-1185">Reference proteome</keyword>
<accession>A0A087UKW2</accession>